<dbReference type="Pfam" id="PF00400">
    <property type="entry name" value="WD40"/>
    <property type="match status" value="3"/>
</dbReference>
<dbReference type="SUPFAM" id="SSF50978">
    <property type="entry name" value="WD40 repeat-like"/>
    <property type="match status" value="1"/>
</dbReference>
<name>A0A1Q3ACK5_ZYGRO</name>
<organism evidence="6 7">
    <name type="scientific">Zygosaccharomyces rouxii</name>
    <dbReference type="NCBI Taxonomy" id="4956"/>
    <lineage>
        <taxon>Eukaryota</taxon>
        <taxon>Fungi</taxon>
        <taxon>Dikarya</taxon>
        <taxon>Ascomycota</taxon>
        <taxon>Saccharomycotina</taxon>
        <taxon>Saccharomycetes</taxon>
        <taxon>Saccharomycetales</taxon>
        <taxon>Saccharomycetaceae</taxon>
        <taxon>Zygosaccharomyces</taxon>
    </lineage>
</organism>
<dbReference type="InterPro" id="IPR001680">
    <property type="entry name" value="WD40_rpt"/>
</dbReference>
<evidence type="ECO:0000313" key="6">
    <source>
        <dbReference type="EMBL" id="GAV53516.1"/>
    </source>
</evidence>
<dbReference type="SMART" id="SM00320">
    <property type="entry name" value="WD40"/>
    <property type="match status" value="4"/>
</dbReference>
<dbReference type="PANTHER" id="PTHR44675">
    <property type="entry name" value="PAK1 INTERACTING PROTEIN 1"/>
    <property type="match status" value="1"/>
</dbReference>
<dbReference type="EMBL" id="BDGX01000037">
    <property type="protein sequence ID" value="GAV53516.1"/>
    <property type="molecule type" value="Genomic_DNA"/>
</dbReference>
<dbReference type="eggNOG" id="KOG0294">
    <property type="taxonomic scope" value="Eukaryota"/>
</dbReference>
<feature type="region of interest" description="Disordered" evidence="5">
    <location>
        <begin position="362"/>
        <end position="415"/>
    </location>
</feature>
<protein>
    <submittedName>
        <fullName evidence="6">Uncharacterized protein</fullName>
    </submittedName>
</protein>
<feature type="compositionally biased region" description="Acidic residues" evidence="5">
    <location>
        <begin position="371"/>
        <end position="383"/>
    </location>
</feature>
<dbReference type="PANTHER" id="PTHR44675:SF1">
    <property type="entry name" value="P21-ACTIVATED PROTEIN KINASE-INTERACTING PROTEIN 1"/>
    <property type="match status" value="1"/>
</dbReference>
<dbReference type="PROSITE" id="PS50082">
    <property type="entry name" value="WD_REPEATS_2"/>
    <property type="match status" value="3"/>
</dbReference>
<evidence type="ECO:0000256" key="2">
    <source>
        <dbReference type="ARBA" id="ARBA00022574"/>
    </source>
</evidence>
<feature type="repeat" description="WD" evidence="4">
    <location>
        <begin position="160"/>
        <end position="201"/>
    </location>
</feature>
<keyword evidence="3" id="KW-0677">Repeat</keyword>
<feature type="compositionally biased region" description="Basic residues" evidence="5">
    <location>
        <begin position="394"/>
        <end position="415"/>
    </location>
</feature>
<dbReference type="InterPro" id="IPR020472">
    <property type="entry name" value="WD40_PAC1"/>
</dbReference>
<feature type="repeat" description="WD" evidence="4">
    <location>
        <begin position="296"/>
        <end position="339"/>
    </location>
</feature>
<dbReference type="PROSITE" id="PS00678">
    <property type="entry name" value="WD_REPEATS_1"/>
    <property type="match status" value="1"/>
</dbReference>
<proteinExistence type="predicted"/>
<feature type="repeat" description="WD" evidence="4">
    <location>
        <begin position="58"/>
        <end position="97"/>
    </location>
</feature>
<keyword evidence="2 4" id="KW-0853">WD repeat</keyword>
<dbReference type="InterPro" id="IPR036322">
    <property type="entry name" value="WD40_repeat_dom_sf"/>
</dbReference>
<evidence type="ECO:0000256" key="1">
    <source>
        <dbReference type="ARBA" id="ARBA00022517"/>
    </source>
</evidence>
<comment type="caution">
    <text evidence="6">The sequence shown here is derived from an EMBL/GenBank/DDBJ whole genome shotgun (WGS) entry which is preliminary data.</text>
</comment>
<reference evidence="6 7" key="1">
    <citation type="submission" date="2016-08" db="EMBL/GenBank/DDBJ databases">
        <title>Draft genome sequence of allopolyploid Zygosaccharomyces rouxii.</title>
        <authorList>
            <person name="Watanabe J."/>
            <person name="Uehara K."/>
            <person name="Mogi Y."/>
            <person name="Tsukioka Y."/>
        </authorList>
    </citation>
    <scope>NUCLEOTIDE SEQUENCE [LARGE SCALE GENOMIC DNA]</scope>
    <source>
        <strain evidence="6 7">NBRC 110957</strain>
    </source>
</reference>
<dbReference type="OrthoDB" id="308449at2759"/>
<keyword evidence="1" id="KW-0690">Ribosome biogenesis</keyword>
<dbReference type="PROSITE" id="PS50294">
    <property type="entry name" value="WD_REPEATS_REGION"/>
    <property type="match status" value="1"/>
</dbReference>
<evidence type="ECO:0000313" key="7">
    <source>
        <dbReference type="Proteomes" id="UP000187013"/>
    </source>
</evidence>
<dbReference type="PRINTS" id="PR00320">
    <property type="entry name" value="GPROTEINBRPT"/>
</dbReference>
<dbReference type="AlphaFoldDB" id="A0A1Q3ACK5"/>
<dbReference type="InterPro" id="IPR019775">
    <property type="entry name" value="WD40_repeat_CS"/>
</dbReference>
<dbReference type="InterPro" id="IPR051959">
    <property type="entry name" value="PAK1-Kinase_Regulator"/>
</dbReference>
<dbReference type="Proteomes" id="UP000187013">
    <property type="component" value="Unassembled WGS sequence"/>
</dbReference>
<gene>
    <name evidence="6" type="ORF">ZYGR_0AK00180</name>
</gene>
<accession>A0A1Q3ACK5</accession>
<evidence type="ECO:0000256" key="4">
    <source>
        <dbReference type="PROSITE-ProRule" id="PRU00221"/>
    </source>
</evidence>
<feature type="compositionally biased region" description="Basic and acidic residues" evidence="5">
    <location>
        <begin position="384"/>
        <end position="393"/>
    </location>
</feature>
<dbReference type="Gene3D" id="2.130.10.10">
    <property type="entry name" value="YVTN repeat-like/Quinoprotein amine dehydrogenase"/>
    <property type="match status" value="2"/>
</dbReference>
<dbReference type="GO" id="GO:0042254">
    <property type="term" value="P:ribosome biogenesis"/>
    <property type="evidence" value="ECO:0007669"/>
    <property type="project" value="UniProtKB-KW"/>
</dbReference>
<dbReference type="InterPro" id="IPR015943">
    <property type="entry name" value="WD40/YVTN_repeat-like_dom_sf"/>
</dbReference>
<evidence type="ECO:0000256" key="3">
    <source>
        <dbReference type="ARBA" id="ARBA00022737"/>
    </source>
</evidence>
<sequence>MSKENFIHKKLQRNRLKTSDTMVRNQFRVVVGSYEHNILCLSLDLSLSTPIFTPIFHFQAHTLSVKCMDISNRYLISGSHDEHIRIYDLQKRKELGTLLSHQGSITSLKFSRKVINSNNDDETQLARPGAEGKSKWLFSTSDDHKILIWRVKDWEDIGVLRGHTARVNDLDIHPSNRIAVSVSDDHTVRLWNLMTIKKAAVLKLKGYSQNGQFVRWIGSEGEYFAVALVNKVLLYDSSTAKVSHEIDMGRRTIMHLETMKWEGKDYIVVGLSNGAVAFYTLDSVLDSKAQEPEFSLQGHANRVKDFKPYTNEFGTYFVAIGSDGKIVVWDLKSKEQLAIFDSGERLNCLAVCDESVEKESTMKKRDAATAEIDEQSEAEGDEEELKKVLFGEKKGKKKSKNAKKHGKKKVSVQLE</sequence>
<evidence type="ECO:0000256" key="5">
    <source>
        <dbReference type="SAM" id="MobiDB-lite"/>
    </source>
</evidence>